<dbReference type="Proteomes" id="UP000799538">
    <property type="component" value="Unassembled WGS sequence"/>
</dbReference>
<proteinExistence type="predicted"/>
<name>A0A6A6G6F6_9PEZI</name>
<evidence type="ECO:0000313" key="2">
    <source>
        <dbReference type="EMBL" id="KAF2221336.1"/>
    </source>
</evidence>
<keyword evidence="1" id="KW-0732">Signal</keyword>
<protein>
    <submittedName>
        <fullName evidence="2">Uncharacterized protein</fullName>
    </submittedName>
</protein>
<evidence type="ECO:0000256" key="1">
    <source>
        <dbReference type="SAM" id="SignalP"/>
    </source>
</evidence>
<evidence type="ECO:0000313" key="3">
    <source>
        <dbReference type="Proteomes" id="UP000799538"/>
    </source>
</evidence>
<accession>A0A6A6G6F6</accession>
<organism evidence="2 3">
    <name type="scientific">Elsinoe ampelina</name>
    <dbReference type="NCBI Taxonomy" id="302913"/>
    <lineage>
        <taxon>Eukaryota</taxon>
        <taxon>Fungi</taxon>
        <taxon>Dikarya</taxon>
        <taxon>Ascomycota</taxon>
        <taxon>Pezizomycotina</taxon>
        <taxon>Dothideomycetes</taxon>
        <taxon>Dothideomycetidae</taxon>
        <taxon>Myriangiales</taxon>
        <taxon>Elsinoaceae</taxon>
        <taxon>Elsinoe</taxon>
    </lineage>
</organism>
<dbReference type="OrthoDB" id="3952161at2759"/>
<dbReference type="AlphaFoldDB" id="A0A6A6G6F6"/>
<keyword evidence="3" id="KW-1185">Reference proteome</keyword>
<reference evidence="3" key="1">
    <citation type="journal article" date="2020" name="Stud. Mycol.">
        <title>101 Dothideomycetes genomes: A test case for predicting lifestyles and emergence of pathogens.</title>
        <authorList>
            <person name="Haridas S."/>
            <person name="Albert R."/>
            <person name="Binder M."/>
            <person name="Bloem J."/>
            <person name="LaButti K."/>
            <person name="Salamov A."/>
            <person name="Andreopoulos B."/>
            <person name="Baker S."/>
            <person name="Barry K."/>
            <person name="Bills G."/>
            <person name="Bluhm B."/>
            <person name="Cannon C."/>
            <person name="Castanera R."/>
            <person name="Culley D."/>
            <person name="Daum C."/>
            <person name="Ezra D."/>
            <person name="Gonzalez J."/>
            <person name="Henrissat B."/>
            <person name="Kuo A."/>
            <person name="Liang C."/>
            <person name="Lipzen A."/>
            <person name="Lutzoni F."/>
            <person name="Magnuson J."/>
            <person name="Mondo S."/>
            <person name="Nolan M."/>
            <person name="Ohm R."/>
            <person name="Pangilinan J."/>
            <person name="Park H.-J."/>
            <person name="Ramirez L."/>
            <person name="Alfaro M."/>
            <person name="Sun H."/>
            <person name="Tritt A."/>
            <person name="Yoshinaga Y."/>
            <person name="Zwiers L.-H."/>
            <person name="Turgeon B."/>
            <person name="Goodwin S."/>
            <person name="Spatafora J."/>
            <person name="Crous P."/>
            <person name="Grigoriev I."/>
        </authorList>
    </citation>
    <scope>NUCLEOTIDE SEQUENCE [LARGE SCALE GENOMIC DNA]</scope>
    <source>
        <strain evidence="3">CECT 20119</strain>
    </source>
</reference>
<feature type="signal peptide" evidence="1">
    <location>
        <begin position="1"/>
        <end position="18"/>
    </location>
</feature>
<feature type="chain" id="PRO_5025365053" evidence="1">
    <location>
        <begin position="19"/>
        <end position="153"/>
    </location>
</feature>
<dbReference type="EMBL" id="ML992510">
    <property type="protein sequence ID" value="KAF2221336.1"/>
    <property type="molecule type" value="Genomic_DNA"/>
</dbReference>
<gene>
    <name evidence="2" type="ORF">BDZ85DRAFT_283410</name>
</gene>
<sequence>MKSTTLLTLLLSPLLALARDPPTCPADARSVRHAFVPGEDIRLFDEGLPAGHDQAVVEIAMMTRHQSGLPEEQYIHVYNRMPDPVTVEVYVPARRRGSTNQNIGFFDVPPPPTPVPGRMTPTGGRRDWFFPIRVAVGTVLLYNVRVNHQQHCG</sequence>